<dbReference type="PANTHER" id="PTHR36166">
    <property type="entry name" value="CHROMOSOME 9, WHOLE GENOME SHOTGUN SEQUENCE"/>
    <property type="match status" value="1"/>
</dbReference>
<name>A0A329BWZ9_9BURK</name>
<reference evidence="2 3" key="1">
    <citation type="submission" date="2018-06" db="EMBL/GenBank/DDBJ databases">
        <title>Genomic Encyclopedia of Type Strains, Phase III (KMG-III): the genomes of soil and plant-associated and newly described type strains.</title>
        <authorList>
            <person name="Whitman W."/>
        </authorList>
    </citation>
    <scope>NUCLEOTIDE SEQUENCE [LARGE SCALE GENOMIC DNA]</scope>
    <source>
        <strain evidence="2 3">LMG 23644</strain>
    </source>
</reference>
<dbReference type="EMBL" id="QLTK01000014">
    <property type="protein sequence ID" value="RAS26390.1"/>
    <property type="molecule type" value="Genomic_DNA"/>
</dbReference>
<comment type="caution">
    <text evidence="2">The sequence shown here is derived from an EMBL/GenBank/DDBJ whole genome shotgun (WGS) entry which is preliminary data.</text>
</comment>
<dbReference type="Gene3D" id="3.30.530.20">
    <property type="match status" value="1"/>
</dbReference>
<dbReference type="Proteomes" id="UP000248918">
    <property type="component" value="Unassembled WGS sequence"/>
</dbReference>
<dbReference type="AlphaFoldDB" id="A0A329BWZ9"/>
<dbReference type="Pfam" id="PF10604">
    <property type="entry name" value="Polyketide_cyc2"/>
    <property type="match status" value="1"/>
</dbReference>
<dbReference type="InterPro" id="IPR023393">
    <property type="entry name" value="START-like_dom_sf"/>
</dbReference>
<feature type="region of interest" description="Disordered" evidence="1">
    <location>
        <begin position="165"/>
        <end position="187"/>
    </location>
</feature>
<sequence length="187" mass="20795">MKLVKRLIVGLLGLIVLVALALIALHRDGAIETDVMIDSSPQAVWQVLTATADYPAWNPEISRLDGPLREGSVIEFAAGTGPDAMVFHPRILVVRQERELRWKGSVWLPGLFDGEHWFVLEPVGNGTRFIQGETFTGVLVGRLTRSVLKDTIDSMREMNDALKRRAEQMSAPSPDQSKEMNRQKHAG</sequence>
<dbReference type="RefSeq" id="WP_111933105.1">
    <property type="nucleotide sequence ID" value="NZ_CADFFP010000017.1"/>
</dbReference>
<evidence type="ECO:0000313" key="2">
    <source>
        <dbReference type="EMBL" id="RAS26390.1"/>
    </source>
</evidence>
<dbReference type="OrthoDB" id="191189at2"/>
<evidence type="ECO:0008006" key="4">
    <source>
        <dbReference type="Google" id="ProtNLM"/>
    </source>
</evidence>
<evidence type="ECO:0000313" key="3">
    <source>
        <dbReference type="Proteomes" id="UP000248918"/>
    </source>
</evidence>
<evidence type="ECO:0000256" key="1">
    <source>
        <dbReference type="SAM" id="MobiDB-lite"/>
    </source>
</evidence>
<protein>
    <recommendedName>
        <fullName evidence="4">Polyketide cyclase/dehydrase/lipid transport protein</fullName>
    </recommendedName>
</protein>
<organism evidence="2 3">
    <name type="scientific">Paraburkholderia bryophila</name>
    <dbReference type="NCBI Taxonomy" id="420952"/>
    <lineage>
        <taxon>Bacteria</taxon>
        <taxon>Pseudomonadati</taxon>
        <taxon>Pseudomonadota</taxon>
        <taxon>Betaproteobacteria</taxon>
        <taxon>Burkholderiales</taxon>
        <taxon>Burkholderiaceae</taxon>
        <taxon>Paraburkholderia</taxon>
    </lineage>
</organism>
<dbReference type="SUPFAM" id="SSF55961">
    <property type="entry name" value="Bet v1-like"/>
    <property type="match status" value="1"/>
</dbReference>
<gene>
    <name evidence="2" type="ORF">BX591_11450</name>
</gene>
<accession>A0A329BWZ9</accession>
<dbReference type="InterPro" id="IPR019587">
    <property type="entry name" value="Polyketide_cyclase/dehydratase"/>
</dbReference>
<feature type="compositionally biased region" description="Basic and acidic residues" evidence="1">
    <location>
        <begin position="176"/>
        <end position="187"/>
    </location>
</feature>
<dbReference type="CDD" id="cd07822">
    <property type="entry name" value="SRPBCC_4"/>
    <property type="match status" value="1"/>
</dbReference>
<dbReference type="PANTHER" id="PTHR36166:SF1">
    <property type="entry name" value="SRPBCC DOMAIN-CONTAINING PROTEIN"/>
    <property type="match status" value="1"/>
</dbReference>
<proteinExistence type="predicted"/>